<comment type="caution">
    <text evidence="2">The sequence shown here is derived from an EMBL/GenBank/DDBJ whole genome shotgun (WGS) entry which is preliminary data.</text>
</comment>
<evidence type="ECO:0008006" key="4">
    <source>
        <dbReference type="Google" id="ProtNLM"/>
    </source>
</evidence>
<evidence type="ECO:0000313" key="3">
    <source>
        <dbReference type="Proteomes" id="UP001597145"/>
    </source>
</evidence>
<dbReference type="RefSeq" id="WP_343972388.1">
    <property type="nucleotide sequence ID" value="NZ_BAAAJG010000003.1"/>
</dbReference>
<evidence type="ECO:0000313" key="2">
    <source>
        <dbReference type="EMBL" id="MFD1528138.1"/>
    </source>
</evidence>
<feature type="transmembrane region" description="Helical" evidence="1">
    <location>
        <begin position="634"/>
        <end position="653"/>
    </location>
</feature>
<keyword evidence="1" id="KW-1133">Transmembrane helix</keyword>
<reference evidence="3" key="1">
    <citation type="journal article" date="2019" name="Int. J. Syst. Evol. Microbiol.">
        <title>The Global Catalogue of Microorganisms (GCM) 10K type strain sequencing project: providing services to taxonomists for standard genome sequencing and annotation.</title>
        <authorList>
            <consortium name="The Broad Institute Genomics Platform"/>
            <consortium name="The Broad Institute Genome Sequencing Center for Infectious Disease"/>
            <person name="Wu L."/>
            <person name="Ma J."/>
        </authorList>
    </citation>
    <scope>NUCLEOTIDE SEQUENCE [LARGE SCALE GENOMIC DNA]</scope>
    <source>
        <strain evidence="3">JCM 12165</strain>
    </source>
</reference>
<name>A0ABW4FBP6_9PSEU</name>
<accession>A0ABW4FBP6</accession>
<keyword evidence="3" id="KW-1185">Reference proteome</keyword>
<protein>
    <recommendedName>
        <fullName evidence="4">Oxidoreductase</fullName>
    </recommendedName>
</protein>
<organism evidence="2 3">
    <name type="scientific">Pseudonocardia aurantiaca</name>
    <dbReference type="NCBI Taxonomy" id="75290"/>
    <lineage>
        <taxon>Bacteria</taxon>
        <taxon>Bacillati</taxon>
        <taxon>Actinomycetota</taxon>
        <taxon>Actinomycetes</taxon>
        <taxon>Pseudonocardiales</taxon>
        <taxon>Pseudonocardiaceae</taxon>
        <taxon>Pseudonocardia</taxon>
    </lineage>
</organism>
<dbReference type="Proteomes" id="UP001597145">
    <property type="component" value="Unassembled WGS sequence"/>
</dbReference>
<proteinExistence type="predicted"/>
<sequence length="724" mass="75642">MGGGTVVVEAVSVLTDALADALVSGRELDFAGATLPASVLAAAICASRPEGAPALRLRRANITGALRLTGAKIEVPVELRGCVFAHVPDLRMAEFAGLALTGSRVPGLRAGNIRVAADLLLDDGFISHGPVHLTDAQIGGSLRLSAGRLRGAGGRALIADRIVVEGACYARRLHTDGEVRLPGARITGNLDLGGADLSSPTGDAFDATGVTVGGSFLAGRHNAGPDIAFAAAGRVLIAGARVGGDLVFSGAMLRRDVTAPDPGFAPDESRMPVIPGGIVDGSACLVADRINVEGNLELDDGLRTDGTVRLPNAVVGGYLRLSGARLNAPPGSADHGIALLGDGMDVSGDLEARDNGRGALACGGQMRLVDAHVRGSASLSGVELELPGGYALLGDRLRIGGELYLRGARCAGSIRLPDAEIGATLDCTGAKLESPRRRQDGTARPSLDARSASVGKDMICSDGFSAAGGVRIRRMAALKSVQFVGAVLGSTDSDPRYSLNAYGLTTPELVLRLTDPPAGRVRLAQADVGAFADSAPLWEAVGGLDLDGFDYQKMSDTRVIDVRTRLRWLEKVMPDYAPGPYEQLAAAYRRAGDEELSEQVLMARQRRRYSESNLLGRVWGVLQGWTVGFGYRPWLAVCWLVLFAVLGGAWFAVHEPPPVDDGQNPVFNPWLFAADTLLPIVNLGQDGYWRLEGASQWISSGLVAVGWILATTAAAGAARILKRV</sequence>
<gene>
    <name evidence="2" type="ORF">ACFSCY_01640</name>
</gene>
<evidence type="ECO:0000256" key="1">
    <source>
        <dbReference type="SAM" id="Phobius"/>
    </source>
</evidence>
<keyword evidence="1" id="KW-0472">Membrane</keyword>
<feature type="transmembrane region" description="Helical" evidence="1">
    <location>
        <begin position="697"/>
        <end position="721"/>
    </location>
</feature>
<dbReference type="EMBL" id="JBHUCP010000001">
    <property type="protein sequence ID" value="MFD1528138.1"/>
    <property type="molecule type" value="Genomic_DNA"/>
</dbReference>
<keyword evidence="1" id="KW-0812">Transmembrane</keyword>